<evidence type="ECO:0000313" key="2">
    <source>
        <dbReference type="Proteomes" id="UP001633002"/>
    </source>
</evidence>
<accession>A0ABD3GB80</accession>
<proteinExistence type="predicted"/>
<protein>
    <submittedName>
        <fullName evidence="1">Uncharacterized protein</fullName>
    </submittedName>
</protein>
<sequence length="185" mass="20897">MLGYLVHFVRGSRQESKLRISNPEIVLETPGEIGIIVRWKSRKERCTRVQKESSIILDYGGCRYLWIFIVKVIDHIQELDVFPIHGYHSLPMIGDPLKLLRERDGAEAERRGGGKAGKRLQGDSHALTTTERAIRGGFVLQLWTFRSGYLIPCHRYIAVQASDRATEVYGGNGDCCGREPLLTTS</sequence>
<comment type="caution">
    <text evidence="1">The sequence shown here is derived from an EMBL/GenBank/DDBJ whole genome shotgun (WGS) entry which is preliminary data.</text>
</comment>
<organism evidence="1 2">
    <name type="scientific">Riccia sorocarpa</name>
    <dbReference type="NCBI Taxonomy" id="122646"/>
    <lineage>
        <taxon>Eukaryota</taxon>
        <taxon>Viridiplantae</taxon>
        <taxon>Streptophyta</taxon>
        <taxon>Embryophyta</taxon>
        <taxon>Marchantiophyta</taxon>
        <taxon>Marchantiopsida</taxon>
        <taxon>Marchantiidae</taxon>
        <taxon>Marchantiales</taxon>
        <taxon>Ricciaceae</taxon>
        <taxon>Riccia</taxon>
    </lineage>
</organism>
<keyword evidence="2" id="KW-1185">Reference proteome</keyword>
<gene>
    <name evidence="1" type="ORF">R1sor_026156</name>
</gene>
<name>A0ABD3GB80_9MARC</name>
<dbReference type="EMBL" id="JBJQOH010000008">
    <property type="protein sequence ID" value="KAL3676208.1"/>
    <property type="molecule type" value="Genomic_DNA"/>
</dbReference>
<evidence type="ECO:0000313" key="1">
    <source>
        <dbReference type="EMBL" id="KAL3676208.1"/>
    </source>
</evidence>
<dbReference type="AlphaFoldDB" id="A0ABD3GB80"/>
<reference evidence="1 2" key="1">
    <citation type="submission" date="2024-09" db="EMBL/GenBank/DDBJ databases">
        <title>Chromosome-scale assembly of Riccia sorocarpa.</title>
        <authorList>
            <person name="Paukszto L."/>
        </authorList>
    </citation>
    <scope>NUCLEOTIDE SEQUENCE [LARGE SCALE GENOMIC DNA]</scope>
    <source>
        <strain evidence="1">LP-2024</strain>
        <tissue evidence="1">Aerial parts of the thallus</tissue>
    </source>
</reference>
<dbReference type="Proteomes" id="UP001633002">
    <property type="component" value="Unassembled WGS sequence"/>
</dbReference>